<dbReference type="OrthoDB" id="1938624at2759"/>
<dbReference type="InterPro" id="IPR002035">
    <property type="entry name" value="VWF_A"/>
</dbReference>
<reference evidence="3" key="1">
    <citation type="submission" date="2021-08" db="EMBL/GenBank/DDBJ databases">
        <title>WGS assembly of Ceratopteris richardii.</title>
        <authorList>
            <person name="Marchant D.B."/>
            <person name="Chen G."/>
            <person name="Jenkins J."/>
            <person name="Shu S."/>
            <person name="Leebens-Mack J."/>
            <person name="Grimwood J."/>
            <person name="Schmutz J."/>
            <person name="Soltis P."/>
            <person name="Soltis D."/>
            <person name="Chen Z.-H."/>
        </authorList>
    </citation>
    <scope>NUCLEOTIDE SEQUENCE</scope>
    <source>
        <strain evidence="3">Whitten #5841</strain>
        <tissue evidence="3">Leaf</tissue>
    </source>
</reference>
<keyword evidence="4" id="KW-1185">Reference proteome</keyword>
<evidence type="ECO:0000256" key="1">
    <source>
        <dbReference type="SAM" id="MobiDB-lite"/>
    </source>
</evidence>
<feature type="domain" description="VWFA" evidence="2">
    <location>
        <begin position="170"/>
        <end position="367"/>
    </location>
</feature>
<dbReference type="PROSITE" id="PS50234">
    <property type="entry name" value="VWFA"/>
    <property type="match status" value="1"/>
</dbReference>
<dbReference type="SUPFAM" id="SSF53300">
    <property type="entry name" value="vWA-like"/>
    <property type="match status" value="1"/>
</dbReference>
<sequence length="386" mass="43062">MQCAGMGFTEKLKDGDPSRQQPVPSAPPHPNGEPYVSTNAQQRLHESTYDVPKYETRDHKDDYRGSRLDPSTIKLIDGGDADQLFLAGAPYHWRPFMQGLSQTQNSKDMNIVDKKLQTIIQAHKLQRFYEPPKYQAVLQKLSSIHFPGIAAQWKISKELAYDLASLALYDIVFFCDDSGSMIFEENGKRIDDLKFILSKVADIATLFDDDGIAVRFINSNVTGDGICNAADVEKLLSRVRFSGNTPLGTNFDRKVIQPLILEKARSNVPMAKPVLAILITDGEPVGESRDKIVQVIKEAKDSLECTPYGSGAFAVQIAQVGRDLKTQRFLESLDKDPTVGGMVDCTSYYEMEEEEFARNGVVLTPELWLLKLCVGAIDPDYDVQDE</sequence>
<dbReference type="AlphaFoldDB" id="A0A8T2TQ51"/>
<dbReference type="Gene3D" id="3.40.50.410">
    <property type="entry name" value="von Willebrand factor, type A domain"/>
    <property type="match status" value="1"/>
</dbReference>
<name>A0A8T2TQ51_CERRI</name>
<organism evidence="3 4">
    <name type="scientific">Ceratopteris richardii</name>
    <name type="common">Triangle waterfern</name>
    <dbReference type="NCBI Taxonomy" id="49495"/>
    <lineage>
        <taxon>Eukaryota</taxon>
        <taxon>Viridiplantae</taxon>
        <taxon>Streptophyta</taxon>
        <taxon>Embryophyta</taxon>
        <taxon>Tracheophyta</taxon>
        <taxon>Polypodiopsida</taxon>
        <taxon>Polypodiidae</taxon>
        <taxon>Polypodiales</taxon>
        <taxon>Pteridineae</taxon>
        <taxon>Pteridaceae</taxon>
        <taxon>Parkerioideae</taxon>
        <taxon>Ceratopteris</taxon>
    </lineage>
</organism>
<dbReference type="PANTHER" id="PTHR34706:SF2">
    <property type="entry name" value="RFEF"/>
    <property type="match status" value="1"/>
</dbReference>
<feature type="region of interest" description="Disordered" evidence="1">
    <location>
        <begin position="1"/>
        <end position="65"/>
    </location>
</feature>
<dbReference type="InterPro" id="IPR036465">
    <property type="entry name" value="vWFA_dom_sf"/>
</dbReference>
<comment type="caution">
    <text evidence="3">The sequence shown here is derived from an EMBL/GenBank/DDBJ whole genome shotgun (WGS) entry which is preliminary data.</text>
</comment>
<protein>
    <recommendedName>
        <fullName evidence="2">VWFA domain-containing protein</fullName>
    </recommendedName>
</protein>
<evidence type="ECO:0000313" key="3">
    <source>
        <dbReference type="EMBL" id="KAH7424578.1"/>
    </source>
</evidence>
<dbReference type="PANTHER" id="PTHR34706">
    <property type="entry name" value="SLR1338 PROTEIN"/>
    <property type="match status" value="1"/>
</dbReference>
<evidence type="ECO:0000313" key="4">
    <source>
        <dbReference type="Proteomes" id="UP000825935"/>
    </source>
</evidence>
<proteinExistence type="predicted"/>
<accession>A0A8T2TQ51</accession>
<feature type="compositionally biased region" description="Basic and acidic residues" evidence="1">
    <location>
        <begin position="43"/>
        <end position="65"/>
    </location>
</feature>
<gene>
    <name evidence="3" type="ORF">KP509_11G014200</name>
</gene>
<dbReference type="EMBL" id="CM035416">
    <property type="protein sequence ID" value="KAH7424578.1"/>
    <property type="molecule type" value="Genomic_DNA"/>
</dbReference>
<dbReference type="Proteomes" id="UP000825935">
    <property type="component" value="Chromosome 11"/>
</dbReference>
<evidence type="ECO:0000259" key="2">
    <source>
        <dbReference type="PROSITE" id="PS50234"/>
    </source>
</evidence>